<evidence type="ECO:0000256" key="3">
    <source>
        <dbReference type="ARBA" id="ARBA00022448"/>
    </source>
</evidence>
<evidence type="ECO:0000256" key="2">
    <source>
        <dbReference type="ARBA" id="ARBA00008180"/>
    </source>
</evidence>
<dbReference type="RefSeq" id="XP_033604821.1">
    <property type="nucleotide sequence ID" value="XM_033741627.1"/>
</dbReference>
<evidence type="ECO:0000259" key="8">
    <source>
        <dbReference type="Pfam" id="PF20655"/>
    </source>
</evidence>
<protein>
    <submittedName>
        <fullName evidence="9">Vps52-domain-containing protein</fullName>
    </submittedName>
</protein>
<feature type="compositionally biased region" description="Polar residues" evidence="6">
    <location>
        <begin position="7"/>
        <end position="22"/>
    </location>
</feature>
<name>A0A6A6WJJ6_9PEZI</name>
<dbReference type="PANTHER" id="PTHR14190">
    <property type="entry name" value="SUPPRESSOR OF ACTIN MUTATIONS 2/VACUOLAR PROTEIN SORTING 52"/>
    <property type="match status" value="1"/>
</dbReference>
<dbReference type="GO" id="GO:0000938">
    <property type="term" value="C:GARP complex"/>
    <property type="evidence" value="ECO:0007669"/>
    <property type="project" value="TreeGrafter"/>
</dbReference>
<keyword evidence="10" id="KW-1185">Reference proteome</keyword>
<comment type="similarity">
    <text evidence="2">Belongs to the VPS52 family.</text>
</comment>
<proteinExistence type="inferred from homology"/>
<dbReference type="AlphaFoldDB" id="A0A6A6WJJ6"/>
<dbReference type="Pfam" id="PF04129">
    <property type="entry name" value="Vps52_CC"/>
    <property type="match status" value="1"/>
</dbReference>
<gene>
    <name evidence="9" type="ORF">EJ05DRAFT_433957</name>
</gene>
<dbReference type="GO" id="GO:0015031">
    <property type="term" value="P:protein transport"/>
    <property type="evidence" value="ECO:0007669"/>
    <property type="project" value="UniProtKB-KW"/>
</dbReference>
<reference evidence="9" key="1">
    <citation type="journal article" date="2020" name="Stud. Mycol.">
        <title>101 Dothideomycetes genomes: a test case for predicting lifestyles and emergence of pathogens.</title>
        <authorList>
            <person name="Haridas S."/>
            <person name="Albert R."/>
            <person name="Binder M."/>
            <person name="Bloem J."/>
            <person name="Labutti K."/>
            <person name="Salamov A."/>
            <person name="Andreopoulos B."/>
            <person name="Baker S."/>
            <person name="Barry K."/>
            <person name="Bills G."/>
            <person name="Bluhm B."/>
            <person name="Cannon C."/>
            <person name="Castanera R."/>
            <person name="Culley D."/>
            <person name="Daum C."/>
            <person name="Ezra D."/>
            <person name="Gonzalez J."/>
            <person name="Henrissat B."/>
            <person name="Kuo A."/>
            <person name="Liang C."/>
            <person name="Lipzen A."/>
            <person name="Lutzoni F."/>
            <person name="Magnuson J."/>
            <person name="Mondo S."/>
            <person name="Nolan M."/>
            <person name="Ohm R."/>
            <person name="Pangilinan J."/>
            <person name="Park H.-J."/>
            <person name="Ramirez L."/>
            <person name="Alfaro M."/>
            <person name="Sun H."/>
            <person name="Tritt A."/>
            <person name="Yoshinaga Y."/>
            <person name="Zwiers L.-H."/>
            <person name="Turgeon B."/>
            <person name="Goodwin S."/>
            <person name="Spatafora J."/>
            <person name="Crous P."/>
            <person name="Grigoriev I."/>
        </authorList>
    </citation>
    <scope>NUCLEOTIDE SEQUENCE</scope>
    <source>
        <strain evidence="9">CBS 121739</strain>
    </source>
</reference>
<feature type="compositionally biased region" description="Polar residues" evidence="6">
    <location>
        <begin position="66"/>
        <end position="81"/>
    </location>
</feature>
<evidence type="ECO:0000313" key="9">
    <source>
        <dbReference type="EMBL" id="KAF2762370.1"/>
    </source>
</evidence>
<dbReference type="GO" id="GO:0006896">
    <property type="term" value="P:Golgi to vacuole transport"/>
    <property type="evidence" value="ECO:0007669"/>
    <property type="project" value="TreeGrafter"/>
</dbReference>
<dbReference type="EMBL" id="ML996566">
    <property type="protein sequence ID" value="KAF2762370.1"/>
    <property type="molecule type" value="Genomic_DNA"/>
</dbReference>
<dbReference type="GO" id="GO:0042147">
    <property type="term" value="P:retrograde transport, endosome to Golgi"/>
    <property type="evidence" value="ECO:0007669"/>
    <property type="project" value="TreeGrafter"/>
</dbReference>
<dbReference type="Pfam" id="PF20655">
    <property type="entry name" value="Vps52_C"/>
    <property type="match status" value="1"/>
</dbReference>
<dbReference type="PANTHER" id="PTHR14190:SF7">
    <property type="entry name" value="VACUOLAR PROTEIN SORTING-ASSOCIATED PROTEIN 52 HOMOLOG"/>
    <property type="match status" value="1"/>
</dbReference>
<dbReference type="OrthoDB" id="19482at2759"/>
<feature type="domain" description="Vps52 C-terminal" evidence="8">
    <location>
        <begin position="350"/>
        <end position="665"/>
    </location>
</feature>
<feature type="region of interest" description="Disordered" evidence="6">
    <location>
        <begin position="1"/>
        <end position="81"/>
    </location>
</feature>
<keyword evidence="5" id="KW-0333">Golgi apparatus</keyword>
<keyword evidence="4" id="KW-0653">Protein transport</keyword>
<dbReference type="GeneID" id="54482681"/>
<sequence>MQLGRFPTQSTPSGISSPQDRSYSPAPPRRPHQAGGSLRPGINPRSSSLSIAASPSTSTHSLSSTVKQANGSQLRRQFNGPTSADISDPLLVLQEIVGSPSRRQALIDKNGFHDVGVERPVGLEENIDFGGLSLEAFAKQDFTSRHVPLHVHTYSAHSAQEYDQERDKFEDLHRSILACDDVLKSVEIYLTNFQTDLGAVSAEIETLQSRSMSLNMQLDNRRKVEKLLGPSVEELGIPPAVVRKISEGVIDESYSRALMELEKRYKALMGKPDKSMKALEDARPFISSLTDRAIERIRDHIVAQVKAIRSPSINAQIIQQQAFLRYRDLYAFLAKHQPQLGSDICQAYVNTMRWYYLTNFTRYEKALEQLKMHTIDKHEVLGQEETNKRTSLLSSSRTPGTSHDSFALGRRMEVLRHASHGALTAYLAEEDKSSHHIEVPFRTFNLALIDNASFEYTFLTSYFSPSHSHHTLSRTFVSVFEPTFALAQALTKKLIENTTDAFGILLCVRLNQHFAFELQRRKIPAVEGYINATNMLLWPRFQQIMDLQCESLRRMNVTGASSSLLSPTSAPSTAPHPLTQKFASFLQGIAALSSEAGDDEPVTNSLTRLRSEFEAYLTKLSKAINEQRKRERFLYNNYSLVGTILADTDGRLAGELRAHFEALKTAFSRGK</sequence>
<evidence type="ECO:0000256" key="5">
    <source>
        <dbReference type="ARBA" id="ARBA00023034"/>
    </source>
</evidence>
<keyword evidence="3" id="KW-0813">Transport</keyword>
<dbReference type="Proteomes" id="UP000799437">
    <property type="component" value="Unassembled WGS sequence"/>
</dbReference>
<comment type="subcellular location">
    <subcellularLocation>
        <location evidence="1">Golgi apparatus</location>
        <location evidence="1">trans-Golgi network</location>
    </subcellularLocation>
</comment>
<evidence type="ECO:0000256" key="4">
    <source>
        <dbReference type="ARBA" id="ARBA00022927"/>
    </source>
</evidence>
<dbReference type="GO" id="GO:0032456">
    <property type="term" value="P:endocytic recycling"/>
    <property type="evidence" value="ECO:0007669"/>
    <property type="project" value="TreeGrafter"/>
</dbReference>
<dbReference type="GO" id="GO:0005829">
    <property type="term" value="C:cytosol"/>
    <property type="evidence" value="ECO:0007669"/>
    <property type="project" value="GOC"/>
</dbReference>
<feature type="compositionally biased region" description="Low complexity" evidence="6">
    <location>
        <begin position="46"/>
        <end position="65"/>
    </location>
</feature>
<organism evidence="9 10">
    <name type="scientific">Pseudovirgaria hyperparasitica</name>
    <dbReference type="NCBI Taxonomy" id="470096"/>
    <lineage>
        <taxon>Eukaryota</taxon>
        <taxon>Fungi</taxon>
        <taxon>Dikarya</taxon>
        <taxon>Ascomycota</taxon>
        <taxon>Pezizomycotina</taxon>
        <taxon>Dothideomycetes</taxon>
        <taxon>Dothideomycetes incertae sedis</taxon>
        <taxon>Acrospermales</taxon>
        <taxon>Acrospermaceae</taxon>
        <taxon>Pseudovirgaria</taxon>
    </lineage>
</organism>
<evidence type="ECO:0000259" key="7">
    <source>
        <dbReference type="Pfam" id="PF04129"/>
    </source>
</evidence>
<dbReference type="InterPro" id="IPR048361">
    <property type="entry name" value="Vps52_C"/>
</dbReference>
<accession>A0A6A6WJJ6</accession>
<dbReference type="InterPro" id="IPR048319">
    <property type="entry name" value="Vps52_CC"/>
</dbReference>
<evidence type="ECO:0000313" key="10">
    <source>
        <dbReference type="Proteomes" id="UP000799437"/>
    </source>
</evidence>
<evidence type="ECO:0000256" key="1">
    <source>
        <dbReference type="ARBA" id="ARBA00004601"/>
    </source>
</evidence>
<feature type="domain" description="Vps52 coiled-coil" evidence="7">
    <location>
        <begin position="163"/>
        <end position="333"/>
    </location>
</feature>
<evidence type="ECO:0000256" key="6">
    <source>
        <dbReference type="SAM" id="MobiDB-lite"/>
    </source>
</evidence>
<dbReference type="InterPro" id="IPR007258">
    <property type="entry name" value="Vps52"/>
</dbReference>
<dbReference type="GO" id="GO:0019905">
    <property type="term" value="F:syntaxin binding"/>
    <property type="evidence" value="ECO:0007669"/>
    <property type="project" value="TreeGrafter"/>
</dbReference>